<dbReference type="PANTHER" id="PTHR34107">
    <property type="entry name" value="SLL0198 PROTEIN-RELATED"/>
    <property type="match status" value="1"/>
</dbReference>
<reference evidence="2 3" key="1">
    <citation type="submission" date="2016-10" db="EMBL/GenBank/DDBJ databases">
        <title>Description of Gloeomargarita lithophora gen. nov., sp. nov., a thylakoid-bearing basal-branching cyanobacterium with intracellular carbonates, and proposal for Gloeomargaritales ord. nov.</title>
        <authorList>
            <person name="Moreira D."/>
            <person name="Tavera R."/>
            <person name="Benzerara K."/>
            <person name="Skouri-Panet F."/>
            <person name="Couradeau E."/>
            <person name="Gerard E."/>
            <person name="Loussert C."/>
            <person name="Novelo E."/>
            <person name="Zivanovic Y."/>
            <person name="Lopez-Garcia P."/>
        </authorList>
    </citation>
    <scope>NUCLEOTIDE SEQUENCE [LARGE SCALE GENOMIC DNA]</scope>
    <source>
        <strain evidence="2 3">D10</strain>
    </source>
</reference>
<organism evidence="2 3">
    <name type="scientific">Gloeomargarita lithophora Alchichica-D10</name>
    <dbReference type="NCBI Taxonomy" id="1188229"/>
    <lineage>
        <taxon>Bacteria</taxon>
        <taxon>Bacillati</taxon>
        <taxon>Cyanobacteriota</taxon>
        <taxon>Cyanophyceae</taxon>
        <taxon>Gloeomargaritales</taxon>
        <taxon>Gloeomargaritaceae</taxon>
        <taxon>Gloeomargarita</taxon>
    </lineage>
</organism>
<name>A0A1J0A9P3_9CYAN</name>
<dbReference type="OrthoDB" id="9808428at2"/>
<keyword evidence="3" id="KW-1185">Reference proteome</keyword>
<gene>
    <name evidence="2" type="ORF">GlitD10_0338</name>
</gene>
<dbReference type="AlphaFoldDB" id="A0A1J0A9P3"/>
<proteinExistence type="predicted"/>
<dbReference type="Pfam" id="PF05685">
    <property type="entry name" value="Uma2"/>
    <property type="match status" value="1"/>
</dbReference>
<dbReference type="KEGG" id="glt:GlitD10_0338"/>
<dbReference type="InterPro" id="IPR011335">
    <property type="entry name" value="Restrct_endonuc-II-like"/>
</dbReference>
<feature type="domain" description="Putative restriction endonuclease" evidence="1">
    <location>
        <begin position="14"/>
        <end position="183"/>
    </location>
</feature>
<accession>A0A1J0A9P3</accession>
<dbReference type="InterPro" id="IPR008538">
    <property type="entry name" value="Uma2"/>
</dbReference>
<protein>
    <submittedName>
        <fullName evidence="2">Uncharacterized protein conserved in cyanobacteria</fullName>
    </submittedName>
</protein>
<evidence type="ECO:0000259" key="1">
    <source>
        <dbReference type="Pfam" id="PF05685"/>
    </source>
</evidence>
<dbReference type="CDD" id="cd06260">
    <property type="entry name" value="DUF820-like"/>
    <property type="match status" value="1"/>
</dbReference>
<dbReference type="PANTHER" id="PTHR34107:SF4">
    <property type="entry name" value="SLL1222 PROTEIN"/>
    <property type="match status" value="1"/>
</dbReference>
<evidence type="ECO:0000313" key="3">
    <source>
        <dbReference type="Proteomes" id="UP000180235"/>
    </source>
</evidence>
<sequence>MTPTNQALRWTMRDVEALPDNEWIRYEIIDGELYVTRAPHHRHQYAVGRIFALLDTWSQATGLGEPSIMPGLIFSDSDNVAPDVAWLSHGRLKHLLDEVGHFRGAPELVVEVLSPGKANQDRDRLAKLKLYSLQGVREYWIVDPGTQQVELYRRQEAQLVRVATLLPEDELTSPVLPGFGCRVGAFFARPSEPYNAGS</sequence>
<dbReference type="InterPro" id="IPR012296">
    <property type="entry name" value="Nuclease_put_TT1808"/>
</dbReference>
<dbReference type="STRING" id="1188229.GlitD10_0338"/>
<dbReference type="SUPFAM" id="SSF52980">
    <property type="entry name" value="Restriction endonuclease-like"/>
    <property type="match status" value="1"/>
</dbReference>
<dbReference type="EMBL" id="CP017675">
    <property type="protein sequence ID" value="APB32646.1"/>
    <property type="molecule type" value="Genomic_DNA"/>
</dbReference>
<dbReference type="RefSeq" id="WP_071455669.1">
    <property type="nucleotide sequence ID" value="NZ_CP017675.1"/>
</dbReference>
<evidence type="ECO:0000313" key="2">
    <source>
        <dbReference type="EMBL" id="APB32646.1"/>
    </source>
</evidence>
<dbReference type="Gene3D" id="3.90.1570.10">
    <property type="entry name" value="tt1808, chain A"/>
    <property type="match status" value="1"/>
</dbReference>
<dbReference type="Proteomes" id="UP000180235">
    <property type="component" value="Chromosome"/>
</dbReference>